<dbReference type="EMBL" id="AYYX01000001">
    <property type="protein sequence ID" value="KRM89726.1"/>
    <property type="molecule type" value="Genomic_DNA"/>
</dbReference>
<reference evidence="1 2" key="1">
    <citation type="journal article" date="2015" name="Genome Announc.">
        <title>Expanding the biotechnology potential of lactobacilli through comparative genomics of 213 strains and associated genera.</title>
        <authorList>
            <person name="Sun Z."/>
            <person name="Harris H.M."/>
            <person name="McCann A."/>
            <person name="Guo C."/>
            <person name="Argimon S."/>
            <person name="Zhang W."/>
            <person name="Yang X."/>
            <person name="Jeffery I.B."/>
            <person name="Cooney J.C."/>
            <person name="Kagawa T.F."/>
            <person name="Liu W."/>
            <person name="Song Y."/>
            <person name="Salvetti E."/>
            <person name="Wrobel A."/>
            <person name="Rasinkangas P."/>
            <person name="Parkhill J."/>
            <person name="Rea M.C."/>
            <person name="O'Sullivan O."/>
            <person name="Ritari J."/>
            <person name="Douillard F.P."/>
            <person name="Paul Ross R."/>
            <person name="Yang R."/>
            <person name="Briner A.E."/>
            <person name="Felis G.E."/>
            <person name="de Vos W.M."/>
            <person name="Barrangou R."/>
            <person name="Klaenhammer T.R."/>
            <person name="Caufield P.W."/>
            <person name="Cui Y."/>
            <person name="Zhang H."/>
            <person name="O'Toole P.W."/>
        </authorList>
    </citation>
    <scope>NUCLEOTIDE SEQUENCE [LARGE SCALE GENOMIC DNA]</scope>
    <source>
        <strain evidence="1 2">DSM 20605</strain>
    </source>
</reference>
<organism evidence="1 2">
    <name type="scientific">Liquorilactobacillus vini DSM 20605</name>
    <dbReference type="NCBI Taxonomy" id="1133569"/>
    <lineage>
        <taxon>Bacteria</taxon>
        <taxon>Bacillati</taxon>
        <taxon>Bacillota</taxon>
        <taxon>Bacilli</taxon>
        <taxon>Lactobacillales</taxon>
        <taxon>Lactobacillaceae</taxon>
        <taxon>Liquorilactobacillus</taxon>
    </lineage>
</organism>
<proteinExistence type="predicted"/>
<dbReference type="STRING" id="1133569.FD21_GL000019"/>
<protein>
    <submittedName>
        <fullName evidence="1">Uncharacterized protein</fullName>
    </submittedName>
</protein>
<dbReference type="AlphaFoldDB" id="A0A0R2CD61"/>
<dbReference type="OrthoDB" id="2247685at2"/>
<dbReference type="RefSeq" id="WP_010580080.1">
    <property type="nucleotide sequence ID" value="NZ_AHYZ01000059.1"/>
</dbReference>
<dbReference type="InterPro" id="IPR035439">
    <property type="entry name" value="UPF0145_dom_sf"/>
</dbReference>
<dbReference type="PATRIC" id="fig|1133569.4.peg.19"/>
<keyword evidence="2" id="KW-1185">Reference proteome</keyword>
<evidence type="ECO:0000313" key="2">
    <source>
        <dbReference type="Proteomes" id="UP000051576"/>
    </source>
</evidence>
<dbReference type="Gene3D" id="3.30.110.70">
    <property type="entry name" value="Hypothetical protein apc22750. Chain B"/>
    <property type="match status" value="1"/>
</dbReference>
<accession>A0A0R2CD61</accession>
<dbReference type="SUPFAM" id="SSF117782">
    <property type="entry name" value="YbjQ-like"/>
    <property type="match status" value="1"/>
</dbReference>
<name>A0A0R2CD61_9LACO</name>
<evidence type="ECO:0000313" key="1">
    <source>
        <dbReference type="EMBL" id="KRM89726.1"/>
    </source>
</evidence>
<dbReference type="Proteomes" id="UP000051576">
    <property type="component" value="Unassembled WGS sequence"/>
</dbReference>
<sequence>MFLTTGDIDRSYVILGIINTTVKKSLRADEIDQVDDFDDLFTAAKTKLLDKAIGKNGAGVIQVRFVPQVVEVGAGPKYLLLHAYGTAVKFPHQIK</sequence>
<comment type="caution">
    <text evidence="1">The sequence shown here is derived from an EMBL/GenBank/DDBJ whole genome shotgun (WGS) entry which is preliminary data.</text>
</comment>
<gene>
    <name evidence="1" type="ORF">FD21_GL000019</name>
</gene>
<dbReference type="eggNOG" id="ENOG50344W0">
    <property type="taxonomic scope" value="Bacteria"/>
</dbReference>